<evidence type="ECO:0000313" key="2">
    <source>
        <dbReference type="Proteomes" id="UP001647509"/>
    </source>
</evidence>
<name>A0ACC5UAI9_9FLAO</name>
<keyword evidence="2" id="KW-1185">Reference proteome</keyword>
<gene>
    <name evidence="1" type="ORF">KO493_11570</name>
</gene>
<evidence type="ECO:0000313" key="1">
    <source>
        <dbReference type="EMBL" id="MBU2951336.1"/>
    </source>
</evidence>
<proteinExistence type="predicted"/>
<accession>A0ACC5UAI9</accession>
<sequence>MGRIHVFEFEDQKWFPNFLRNYGTDFLQFLSNKVKMYQPVVPIIEKGLRQSKTNRIIDLGSGGGGGLLWLNTELKKNSPDLKIVLTDFYPNISAFTYTQKQADNFLFEEKPVDARNVPVNLKGLRTQFLSFHHFKPKEAKQILQNAIDAASGIAIFEAQERSIPSILAMIFSPLTVLFVTPFIRPFKWGRIIFTYLIPIVPLFVLWDGVVSSLRTYSIKEMEALVASLKGTETYDWEISKVKSGPGVVLYLLGTKKEGNS</sequence>
<reference evidence="1" key="1">
    <citation type="submission" date="2021-05" db="EMBL/GenBank/DDBJ databases">
        <title>Draft genomes of bacteria isolated from model marine particles.</title>
        <authorList>
            <person name="Datta M.S."/>
            <person name="Schwartzman J.A."/>
            <person name="Enke T.N."/>
            <person name="Saavedra J."/>
            <person name="Cermak N."/>
            <person name="Cordero O.X."/>
        </authorList>
    </citation>
    <scope>NUCLEOTIDE SEQUENCE</scope>
    <source>
        <strain evidence="1">I2M19</strain>
    </source>
</reference>
<organism evidence="1 2">
    <name type="scientific">Pseudotamlana agarivorans</name>
    <dbReference type="NCBI Taxonomy" id="481183"/>
    <lineage>
        <taxon>Bacteria</taxon>
        <taxon>Pseudomonadati</taxon>
        <taxon>Bacteroidota</taxon>
        <taxon>Flavobacteriia</taxon>
        <taxon>Flavobacteriales</taxon>
        <taxon>Flavobacteriaceae</taxon>
        <taxon>Pseudotamlana</taxon>
    </lineage>
</organism>
<dbReference type="Proteomes" id="UP001647509">
    <property type="component" value="Unassembled WGS sequence"/>
</dbReference>
<dbReference type="EMBL" id="JAHKPD010000018">
    <property type="protein sequence ID" value="MBU2951336.1"/>
    <property type="molecule type" value="Genomic_DNA"/>
</dbReference>
<comment type="caution">
    <text evidence="1">The sequence shown here is derived from an EMBL/GenBank/DDBJ whole genome shotgun (WGS) entry which is preliminary data.</text>
</comment>
<protein>
    <submittedName>
        <fullName evidence="1">Uncharacterized protein</fullName>
    </submittedName>
</protein>